<gene>
    <name evidence="2" type="ORF">C5C40_15345</name>
</gene>
<evidence type="ECO:0000313" key="2">
    <source>
        <dbReference type="EMBL" id="PPH71214.1"/>
    </source>
</evidence>
<dbReference type="SUPFAM" id="SSF51261">
    <property type="entry name" value="Duplicated hybrid motif"/>
    <property type="match status" value="1"/>
</dbReference>
<dbReference type="RefSeq" id="WP_097167975.1">
    <property type="nucleotide sequence ID" value="NZ_PSUD01000056.1"/>
</dbReference>
<sequence length="388" mass="39833">MARIARGPAGEIPVKALKVAAGVILAPVLLVVLVIFGAAAGGVSATDCIPGATSTASPIDLSSVPDGLAGYDKDQLTIAATIITTGQSLGVSSRGQGITVMTAMGESSLRNLGHGDEGDGVTNPDGSATCSLGILQQQWCLPGQPWGTRDKVLDPVHAATEFYTRMQSVEGWESMGPTLVAHVIQGNENPYHYEPFWAPAQTIVETLSKLPAGTLSTSSCAGTASGNVVPPLHAESWDITDVFGYRGDVGAGTNPYHAGLDLADIPGGSCGVPVFSIAAGTVASAENGDLEVTVSDGGYTLIYMHMPASSYTVKIGDPVTPDQQLGVVGSEGQSTGCHLHVGVYVVGNTNPVVAGIPVSTDRPGYVDPQAYFQAFGVTICPPRTCRIK</sequence>
<evidence type="ECO:0000313" key="3">
    <source>
        <dbReference type="Proteomes" id="UP000239698"/>
    </source>
</evidence>
<protein>
    <submittedName>
        <fullName evidence="2">M23 family peptidase</fullName>
    </submittedName>
</protein>
<dbReference type="InterPro" id="IPR011055">
    <property type="entry name" value="Dup_hybrid_motif"/>
</dbReference>
<dbReference type="Pfam" id="PF01551">
    <property type="entry name" value="Peptidase_M23"/>
    <property type="match status" value="1"/>
</dbReference>
<dbReference type="PANTHER" id="PTHR21666:SF270">
    <property type="entry name" value="MUREIN HYDROLASE ACTIVATOR ENVC"/>
    <property type="match status" value="1"/>
</dbReference>
<dbReference type="InterPro" id="IPR050570">
    <property type="entry name" value="Cell_wall_metabolism_enzyme"/>
</dbReference>
<dbReference type="Gene3D" id="2.70.70.10">
    <property type="entry name" value="Glucose Permease (Domain IIA)"/>
    <property type="match status" value="1"/>
</dbReference>
<organism evidence="2 3">
    <name type="scientific">Rathayibacter rathayi</name>
    <name type="common">Corynebacterium rathayi</name>
    <dbReference type="NCBI Taxonomy" id="33887"/>
    <lineage>
        <taxon>Bacteria</taxon>
        <taxon>Bacillati</taxon>
        <taxon>Actinomycetota</taxon>
        <taxon>Actinomycetes</taxon>
        <taxon>Micrococcales</taxon>
        <taxon>Microbacteriaceae</taxon>
        <taxon>Rathayibacter</taxon>
    </lineage>
</organism>
<dbReference type="PANTHER" id="PTHR21666">
    <property type="entry name" value="PEPTIDASE-RELATED"/>
    <property type="match status" value="1"/>
</dbReference>
<dbReference type="EMBL" id="PSVT01000061">
    <property type="protein sequence ID" value="PPH71214.1"/>
    <property type="molecule type" value="Genomic_DNA"/>
</dbReference>
<feature type="domain" description="M23ase beta-sheet core" evidence="1">
    <location>
        <begin position="257"/>
        <end position="347"/>
    </location>
</feature>
<evidence type="ECO:0000259" key="1">
    <source>
        <dbReference type="Pfam" id="PF01551"/>
    </source>
</evidence>
<dbReference type="CDD" id="cd12797">
    <property type="entry name" value="M23_peptidase"/>
    <property type="match status" value="1"/>
</dbReference>
<keyword evidence="3" id="KW-1185">Reference proteome</keyword>
<reference evidence="2 3" key="1">
    <citation type="submission" date="2018-02" db="EMBL/GenBank/DDBJ databases">
        <title>Bacteriophage NCPPB3778 and a type I-E CRISPR drive the evolution of the US Biological Select Agent, Rathayibacter toxicus.</title>
        <authorList>
            <person name="Davis E.W.II."/>
            <person name="Tabima J.F."/>
            <person name="Weisberg A.J."/>
            <person name="Lopes L.D."/>
            <person name="Wiseman M.S."/>
            <person name="Wiseman M.S."/>
            <person name="Pupko T."/>
            <person name="Belcher M.S."/>
            <person name="Sechler A.J."/>
            <person name="Tancos M.A."/>
            <person name="Schroeder B.K."/>
            <person name="Murray T.D."/>
            <person name="Luster D.G."/>
            <person name="Schneider W.L."/>
            <person name="Rogers E."/>
            <person name="Andreote F.D."/>
            <person name="Grunwald N.J."/>
            <person name="Putnam M.L."/>
            <person name="Chang J.H."/>
        </authorList>
    </citation>
    <scope>NUCLEOTIDE SEQUENCE [LARGE SCALE GENOMIC DNA]</scope>
    <source>
        <strain evidence="2 3">AY1D6</strain>
    </source>
</reference>
<accession>A0ABX5A7U1</accession>
<comment type="caution">
    <text evidence="2">The sequence shown here is derived from an EMBL/GenBank/DDBJ whole genome shotgun (WGS) entry which is preliminary data.</text>
</comment>
<dbReference type="Proteomes" id="UP000239698">
    <property type="component" value="Unassembled WGS sequence"/>
</dbReference>
<name>A0ABX5A7U1_RATRA</name>
<proteinExistence type="predicted"/>
<dbReference type="InterPro" id="IPR016047">
    <property type="entry name" value="M23ase_b-sheet_dom"/>
</dbReference>